<dbReference type="RefSeq" id="WP_425309576.1">
    <property type="nucleotide sequence ID" value="NZ_CP154795.1"/>
</dbReference>
<dbReference type="PANTHER" id="PTHR43441">
    <property type="entry name" value="RIBOSOMAL-PROTEIN-SERINE ACETYLTRANSFERASE"/>
    <property type="match status" value="1"/>
</dbReference>
<dbReference type="Gene3D" id="3.40.630.30">
    <property type="match status" value="1"/>
</dbReference>
<dbReference type="InterPro" id="IPR000182">
    <property type="entry name" value="GNAT_dom"/>
</dbReference>
<dbReference type="GO" id="GO:0016740">
    <property type="term" value="F:transferase activity"/>
    <property type="evidence" value="ECO:0007669"/>
    <property type="project" value="UniProtKB-KW"/>
</dbReference>
<dbReference type="InterPro" id="IPR016181">
    <property type="entry name" value="Acyl_CoA_acyltransferase"/>
</dbReference>
<keyword evidence="3" id="KW-1185">Reference proteome</keyword>
<evidence type="ECO:0000259" key="1">
    <source>
        <dbReference type="PROSITE" id="PS51186"/>
    </source>
</evidence>
<gene>
    <name evidence="2" type="ORF">AADG42_12685</name>
</gene>
<name>A0ABZ3FSG6_9ACTN</name>
<dbReference type="EMBL" id="CP154795">
    <property type="protein sequence ID" value="XAN08120.1"/>
    <property type="molecule type" value="Genomic_DNA"/>
</dbReference>
<evidence type="ECO:0000313" key="2">
    <source>
        <dbReference type="EMBL" id="XAN08120.1"/>
    </source>
</evidence>
<dbReference type="Proteomes" id="UP001442841">
    <property type="component" value="Chromosome"/>
</dbReference>
<accession>A0ABZ3FSG6</accession>
<evidence type="ECO:0000313" key="3">
    <source>
        <dbReference type="Proteomes" id="UP001442841"/>
    </source>
</evidence>
<keyword evidence="2" id="KW-0808">Transferase</keyword>
<proteinExistence type="predicted"/>
<sequence>MLPKTMPKLIGSRVTRREFRAADASFVQSVSEDPLIPLITTVPASGTVEHALAYIARQHDRLRTGAGYSFAIVENHSAQPVGQIGLWLSGIKEGRASTGYWISPRFRRRGLVGAALQVLSDWALSLEEVERLELHVEPWNEGSWRAAEACGFEREGLLRSWRQVGTERRDMFMYTRLRRR</sequence>
<dbReference type="PROSITE" id="PS51186">
    <property type="entry name" value="GNAT"/>
    <property type="match status" value="1"/>
</dbReference>
<feature type="domain" description="N-acetyltransferase" evidence="1">
    <location>
        <begin position="14"/>
        <end position="178"/>
    </location>
</feature>
<dbReference type="EC" id="2.-.-.-" evidence="2"/>
<reference evidence="2 3" key="1">
    <citation type="submission" date="2024-04" db="EMBL/GenBank/DDBJ databases">
        <title>Isolation of an actinomycete strain from pig manure.</title>
        <authorList>
            <person name="Gong T."/>
            <person name="Yu Z."/>
            <person name="An M."/>
            <person name="Wei C."/>
            <person name="Yang W."/>
            <person name="Liu L."/>
        </authorList>
    </citation>
    <scope>NUCLEOTIDE SEQUENCE [LARGE SCALE GENOMIC DNA]</scope>
    <source>
        <strain evidence="2 3">ZF39</strain>
    </source>
</reference>
<dbReference type="SUPFAM" id="SSF55729">
    <property type="entry name" value="Acyl-CoA N-acyltransferases (Nat)"/>
    <property type="match status" value="1"/>
</dbReference>
<dbReference type="PANTHER" id="PTHR43441:SF10">
    <property type="entry name" value="ACETYLTRANSFERASE"/>
    <property type="match status" value="1"/>
</dbReference>
<dbReference type="Pfam" id="PF13302">
    <property type="entry name" value="Acetyltransf_3"/>
    <property type="match status" value="1"/>
</dbReference>
<dbReference type="InterPro" id="IPR051908">
    <property type="entry name" value="Ribosomal_N-acetyltransferase"/>
</dbReference>
<organism evidence="2 3">
    <name type="scientific">Ammonicoccus fulvus</name>
    <dbReference type="NCBI Taxonomy" id="3138240"/>
    <lineage>
        <taxon>Bacteria</taxon>
        <taxon>Bacillati</taxon>
        <taxon>Actinomycetota</taxon>
        <taxon>Actinomycetes</taxon>
        <taxon>Propionibacteriales</taxon>
        <taxon>Propionibacteriaceae</taxon>
        <taxon>Ammonicoccus</taxon>
    </lineage>
</organism>
<protein>
    <submittedName>
        <fullName evidence="2">GNAT family protein</fullName>
        <ecNumber evidence="2">2.-.-.-</ecNumber>
    </submittedName>
</protein>